<keyword evidence="7" id="KW-0732">Signal</keyword>
<feature type="transmembrane region" description="Helical" evidence="6">
    <location>
        <begin position="197"/>
        <end position="219"/>
    </location>
</feature>
<evidence type="ECO:0000256" key="1">
    <source>
        <dbReference type="ARBA" id="ARBA00004167"/>
    </source>
</evidence>
<evidence type="ECO:0008006" key="10">
    <source>
        <dbReference type="Google" id="ProtNLM"/>
    </source>
</evidence>
<name>A0A9P6FLR5_9FUNG</name>
<protein>
    <recommendedName>
        <fullName evidence="10">Ig-like domain-containing protein</fullName>
    </recommendedName>
</protein>
<keyword evidence="4 6" id="KW-0472">Membrane</keyword>
<evidence type="ECO:0000256" key="5">
    <source>
        <dbReference type="SAM" id="MobiDB-lite"/>
    </source>
</evidence>
<dbReference type="EMBL" id="JAABOA010004186">
    <property type="protein sequence ID" value="KAF9577950.1"/>
    <property type="molecule type" value="Genomic_DNA"/>
</dbReference>
<dbReference type="AlphaFoldDB" id="A0A9P6FLR5"/>
<dbReference type="OrthoDB" id="2435805at2759"/>
<feature type="region of interest" description="Disordered" evidence="5">
    <location>
        <begin position="153"/>
        <end position="191"/>
    </location>
</feature>
<sequence length="419" mass="44717">MAKRRPLSTTRVVLLLATVLLCTLPGAFGYTCALPTAGGSYKAGDPIALAIGEGGGNLVTPGTFNEIQGAITASLYCKVDKKLIGQTAYPDGSKPFNWVVPSVGNATIPGGTIGTCAGNAFNIVYTFSAKKFLIPSGQTVNCPDITILPDPNLPKTTTTTTTTTTTMTSTTSSSSSASPTETTDKSSSGSKMSPTTIIIVAVVAFVILVLIAVAVYFHLRRQKIKRMENAIMPWSNQNDSRAKLPMEEASNAHLTERGNTKVSVDAAVASPTISGGGSPRTDRSGYERSEYGQFNQDDYYNANYATEKEQFLRQQQYMQHQQQYAQQPRYDQSAAANYPTPPSASYGGVGGSSPEQQHSAPSYHSLPGSVGVMGHKTSIRTVKTQPSFGRAPQEFATPAPSLPEMGEAPEDVPMREIYR</sequence>
<organism evidence="8 9">
    <name type="scientific">Lunasporangiospora selenospora</name>
    <dbReference type="NCBI Taxonomy" id="979761"/>
    <lineage>
        <taxon>Eukaryota</taxon>
        <taxon>Fungi</taxon>
        <taxon>Fungi incertae sedis</taxon>
        <taxon>Mucoromycota</taxon>
        <taxon>Mortierellomycotina</taxon>
        <taxon>Mortierellomycetes</taxon>
        <taxon>Mortierellales</taxon>
        <taxon>Mortierellaceae</taxon>
        <taxon>Lunasporangiospora</taxon>
    </lineage>
</organism>
<keyword evidence="9" id="KW-1185">Reference proteome</keyword>
<evidence type="ECO:0000256" key="3">
    <source>
        <dbReference type="ARBA" id="ARBA00022989"/>
    </source>
</evidence>
<accession>A0A9P6FLR5</accession>
<feature type="compositionally biased region" description="Polar residues" evidence="5">
    <location>
        <begin position="353"/>
        <end position="362"/>
    </location>
</feature>
<gene>
    <name evidence="8" type="ORF">BGW38_006524</name>
</gene>
<keyword evidence="2 6" id="KW-0812">Transmembrane</keyword>
<evidence type="ECO:0000256" key="7">
    <source>
        <dbReference type="SAM" id="SignalP"/>
    </source>
</evidence>
<feature type="chain" id="PRO_5040249617" description="Ig-like domain-containing protein" evidence="7">
    <location>
        <begin position="30"/>
        <end position="419"/>
    </location>
</feature>
<comment type="subcellular location">
    <subcellularLocation>
        <location evidence="1">Membrane</location>
        <topology evidence="1">Single-pass membrane protein</topology>
    </subcellularLocation>
</comment>
<dbReference type="PANTHER" id="PTHR15549:SF30">
    <property type="entry name" value="MID2 DOMAIN-CONTAINING PROTEIN"/>
    <property type="match status" value="1"/>
</dbReference>
<feature type="region of interest" description="Disordered" evidence="5">
    <location>
        <begin position="384"/>
        <end position="419"/>
    </location>
</feature>
<reference evidence="8" key="1">
    <citation type="journal article" date="2020" name="Fungal Divers.">
        <title>Resolving the Mortierellaceae phylogeny through synthesis of multi-gene phylogenetics and phylogenomics.</title>
        <authorList>
            <person name="Vandepol N."/>
            <person name="Liber J."/>
            <person name="Desiro A."/>
            <person name="Na H."/>
            <person name="Kennedy M."/>
            <person name="Barry K."/>
            <person name="Grigoriev I.V."/>
            <person name="Miller A.N."/>
            <person name="O'Donnell K."/>
            <person name="Stajich J.E."/>
            <person name="Bonito G."/>
        </authorList>
    </citation>
    <scope>NUCLEOTIDE SEQUENCE</scope>
    <source>
        <strain evidence="8">KOD1015</strain>
    </source>
</reference>
<proteinExistence type="predicted"/>
<feature type="region of interest" description="Disordered" evidence="5">
    <location>
        <begin position="268"/>
        <end position="287"/>
    </location>
</feature>
<dbReference type="GO" id="GO:0071944">
    <property type="term" value="C:cell periphery"/>
    <property type="evidence" value="ECO:0007669"/>
    <property type="project" value="UniProtKB-ARBA"/>
</dbReference>
<dbReference type="CDD" id="cd12087">
    <property type="entry name" value="TM_EGFR-like"/>
    <property type="match status" value="1"/>
</dbReference>
<feature type="compositionally biased region" description="Low complexity" evidence="5">
    <location>
        <begin position="156"/>
        <end position="181"/>
    </location>
</feature>
<dbReference type="PANTHER" id="PTHR15549">
    <property type="entry name" value="PAIRED IMMUNOGLOBULIN-LIKE TYPE 2 RECEPTOR"/>
    <property type="match status" value="1"/>
</dbReference>
<evidence type="ECO:0000256" key="6">
    <source>
        <dbReference type="SAM" id="Phobius"/>
    </source>
</evidence>
<feature type="signal peptide" evidence="7">
    <location>
        <begin position="1"/>
        <end position="29"/>
    </location>
</feature>
<dbReference type="InterPro" id="IPR051694">
    <property type="entry name" value="Immunoregulatory_rcpt-like"/>
</dbReference>
<evidence type="ECO:0000313" key="9">
    <source>
        <dbReference type="Proteomes" id="UP000780801"/>
    </source>
</evidence>
<dbReference type="Proteomes" id="UP000780801">
    <property type="component" value="Unassembled WGS sequence"/>
</dbReference>
<feature type="compositionally biased region" description="Low complexity" evidence="5">
    <location>
        <begin position="315"/>
        <end position="332"/>
    </location>
</feature>
<evidence type="ECO:0000256" key="2">
    <source>
        <dbReference type="ARBA" id="ARBA00022692"/>
    </source>
</evidence>
<dbReference type="GO" id="GO:0016020">
    <property type="term" value="C:membrane"/>
    <property type="evidence" value="ECO:0007669"/>
    <property type="project" value="UniProtKB-SubCell"/>
</dbReference>
<evidence type="ECO:0000256" key="4">
    <source>
        <dbReference type="ARBA" id="ARBA00023136"/>
    </source>
</evidence>
<keyword evidence="3 6" id="KW-1133">Transmembrane helix</keyword>
<evidence type="ECO:0000313" key="8">
    <source>
        <dbReference type="EMBL" id="KAF9577950.1"/>
    </source>
</evidence>
<feature type="region of interest" description="Disordered" evidence="5">
    <location>
        <begin position="315"/>
        <end position="363"/>
    </location>
</feature>
<comment type="caution">
    <text evidence="8">The sequence shown here is derived from an EMBL/GenBank/DDBJ whole genome shotgun (WGS) entry which is preliminary data.</text>
</comment>